<reference evidence="3" key="1">
    <citation type="submission" date="2018-02" db="EMBL/GenBank/DDBJ databases">
        <authorList>
            <person name="Hausmann B."/>
        </authorList>
    </citation>
    <scope>NUCLEOTIDE SEQUENCE [LARGE SCALE GENOMIC DNA]</scope>
    <source>
        <strain evidence="3">Peat soil MAG SbF1</strain>
    </source>
</reference>
<sequence length="98" mass="11249">MLILKIFLIVYVIWNAYVFVAMGRDKRRAKLHRWRTPEASLLLMGVAFGGVGLYAGMKYFHHKTAHLKFMIGAPIAILVNILVIGFLYYIGLSQRAFF</sequence>
<protein>
    <recommendedName>
        <fullName evidence="4">DUF1294 domain-containing protein</fullName>
    </recommendedName>
</protein>
<feature type="transmembrane region" description="Helical" evidence="1">
    <location>
        <begin position="6"/>
        <end position="23"/>
    </location>
</feature>
<dbReference type="EMBL" id="OMOF01000212">
    <property type="protein sequence ID" value="SPF43505.1"/>
    <property type="molecule type" value="Genomic_DNA"/>
</dbReference>
<proteinExistence type="predicted"/>
<evidence type="ECO:0000256" key="1">
    <source>
        <dbReference type="SAM" id="Phobius"/>
    </source>
</evidence>
<evidence type="ECO:0000313" key="2">
    <source>
        <dbReference type="EMBL" id="SPF43505.1"/>
    </source>
</evidence>
<keyword evidence="1" id="KW-0812">Transmembrane</keyword>
<dbReference type="OrthoDB" id="1698854at2"/>
<gene>
    <name evidence="2" type="ORF">SBF1_290003</name>
</gene>
<feature type="transmembrane region" description="Helical" evidence="1">
    <location>
        <begin position="69"/>
        <end position="90"/>
    </location>
</feature>
<accession>A0A2U3KV11</accession>
<dbReference type="InterPro" id="IPR012156">
    <property type="entry name" value="Cold_shock_CspA"/>
</dbReference>
<keyword evidence="1" id="KW-0472">Membrane</keyword>
<dbReference type="Proteomes" id="UP000238916">
    <property type="component" value="Unassembled WGS sequence"/>
</dbReference>
<name>A0A2U3KV11_9FIRM</name>
<feature type="transmembrane region" description="Helical" evidence="1">
    <location>
        <begin position="39"/>
        <end position="57"/>
    </location>
</feature>
<dbReference type="Pfam" id="PF06961">
    <property type="entry name" value="DUF1294"/>
    <property type="match status" value="1"/>
</dbReference>
<dbReference type="AlphaFoldDB" id="A0A2U3KV11"/>
<organism evidence="2 3">
    <name type="scientific">Candidatus Desulfosporosinus infrequens</name>
    <dbReference type="NCBI Taxonomy" id="2043169"/>
    <lineage>
        <taxon>Bacteria</taxon>
        <taxon>Bacillati</taxon>
        <taxon>Bacillota</taxon>
        <taxon>Clostridia</taxon>
        <taxon>Eubacteriales</taxon>
        <taxon>Desulfitobacteriaceae</taxon>
        <taxon>Desulfosporosinus</taxon>
    </lineage>
</organism>
<dbReference type="GO" id="GO:0003676">
    <property type="term" value="F:nucleic acid binding"/>
    <property type="evidence" value="ECO:0007669"/>
    <property type="project" value="InterPro"/>
</dbReference>
<keyword evidence="1" id="KW-1133">Transmembrane helix</keyword>
<dbReference type="InterPro" id="IPR010718">
    <property type="entry name" value="DUF1294"/>
</dbReference>
<evidence type="ECO:0008006" key="4">
    <source>
        <dbReference type="Google" id="ProtNLM"/>
    </source>
</evidence>
<dbReference type="PIRSF" id="PIRSF002599">
    <property type="entry name" value="Cold_shock_A"/>
    <property type="match status" value="1"/>
</dbReference>
<evidence type="ECO:0000313" key="3">
    <source>
        <dbReference type="Proteomes" id="UP000238916"/>
    </source>
</evidence>